<keyword evidence="10" id="KW-1185">Reference proteome</keyword>
<keyword evidence="6 7" id="KW-0472">Membrane</keyword>
<keyword evidence="5 7" id="KW-1133">Transmembrane helix</keyword>
<feature type="domain" description="Acyltransferase 3" evidence="8">
    <location>
        <begin position="10"/>
        <end position="329"/>
    </location>
</feature>
<dbReference type="InterPro" id="IPR002656">
    <property type="entry name" value="Acyl_transf_3_dom"/>
</dbReference>
<feature type="transmembrane region" description="Helical" evidence="7">
    <location>
        <begin position="210"/>
        <end position="227"/>
    </location>
</feature>
<evidence type="ECO:0000256" key="4">
    <source>
        <dbReference type="ARBA" id="ARBA00022692"/>
    </source>
</evidence>
<feature type="transmembrane region" description="Helical" evidence="7">
    <location>
        <begin position="153"/>
        <end position="170"/>
    </location>
</feature>
<dbReference type="EMBL" id="JBEPLV010000005">
    <property type="protein sequence ID" value="MET3548178.1"/>
    <property type="molecule type" value="Genomic_DNA"/>
</dbReference>
<feature type="transmembrane region" description="Helical" evidence="7">
    <location>
        <begin position="123"/>
        <end position="141"/>
    </location>
</feature>
<evidence type="ECO:0000313" key="9">
    <source>
        <dbReference type="EMBL" id="MET3548178.1"/>
    </source>
</evidence>
<keyword evidence="4 7" id="KW-0812">Transmembrane</keyword>
<feature type="transmembrane region" description="Helical" evidence="7">
    <location>
        <begin position="182"/>
        <end position="198"/>
    </location>
</feature>
<dbReference type="PANTHER" id="PTHR40074">
    <property type="entry name" value="O-ACETYLTRANSFERASE WECH"/>
    <property type="match status" value="1"/>
</dbReference>
<name>A0ABV2F8T0_9BACL</name>
<comment type="similarity">
    <text evidence="2">Belongs to the acyltransferase 3 family.</text>
</comment>
<sequence>MAVIKTRDSNFELLRIISMFMIVVLHMGTFGFQKAIDLNTGLSEYNQFIYHFLRSLSIISVNIYVLISAYFLSKSKVKGNKVIRLFLETSFFCTTMFILNVLFNKTVFNAHTLKESLLAVIFREYWFVTVFLVLIVLSPYINKLIDVLSRKEYTTLLCIFFVLTSIWGFYESITELGVNRGYSLIFFIFLYLLGGYIRRYDFIFKSIHKNLYFVLYLFIASLNSFIVTGTAHNDSIGRWYWYNSPLVVIMSYMLFQYFKSINLQSVKINFISKYVFGIYLVHEQPMIRDIIWKKSGIVKGVLDINQKLIMPTMLLVCAALFVLLWIVSFALGILFNFVYNKIEKWLFEPADFSADSTTNQLR</sequence>
<gene>
    <name evidence="9" type="ORF">ABID47_004806</name>
</gene>
<evidence type="ECO:0000256" key="7">
    <source>
        <dbReference type="SAM" id="Phobius"/>
    </source>
</evidence>
<feature type="transmembrane region" description="Helical" evidence="7">
    <location>
        <begin position="52"/>
        <end position="73"/>
    </location>
</feature>
<dbReference type="Pfam" id="PF01757">
    <property type="entry name" value="Acyl_transf_3"/>
    <property type="match status" value="1"/>
</dbReference>
<evidence type="ECO:0000256" key="1">
    <source>
        <dbReference type="ARBA" id="ARBA00004651"/>
    </source>
</evidence>
<dbReference type="RefSeq" id="WP_354500389.1">
    <property type="nucleotide sequence ID" value="NZ_JBEPLV010000005.1"/>
</dbReference>
<evidence type="ECO:0000313" key="10">
    <source>
        <dbReference type="Proteomes" id="UP001549098"/>
    </source>
</evidence>
<comment type="caution">
    <text evidence="9">The sequence shown here is derived from an EMBL/GenBank/DDBJ whole genome shotgun (WGS) entry which is preliminary data.</text>
</comment>
<feature type="transmembrane region" description="Helical" evidence="7">
    <location>
        <begin position="12"/>
        <end position="32"/>
    </location>
</feature>
<evidence type="ECO:0000256" key="6">
    <source>
        <dbReference type="ARBA" id="ARBA00023136"/>
    </source>
</evidence>
<keyword evidence="3" id="KW-1003">Cell membrane</keyword>
<feature type="transmembrane region" description="Helical" evidence="7">
    <location>
        <begin position="314"/>
        <end position="339"/>
    </location>
</feature>
<proteinExistence type="inferred from homology"/>
<evidence type="ECO:0000256" key="5">
    <source>
        <dbReference type="ARBA" id="ARBA00022989"/>
    </source>
</evidence>
<evidence type="ECO:0000256" key="2">
    <source>
        <dbReference type="ARBA" id="ARBA00007400"/>
    </source>
</evidence>
<accession>A0ABV2F8T0</accession>
<dbReference type="PANTHER" id="PTHR40074:SF2">
    <property type="entry name" value="O-ACETYLTRANSFERASE WECH"/>
    <property type="match status" value="1"/>
</dbReference>
<reference evidence="9 10" key="1">
    <citation type="submission" date="2024-06" db="EMBL/GenBank/DDBJ databases">
        <title>Genomic Encyclopedia of Type Strains, Phase IV (KMG-IV): sequencing the most valuable type-strain genomes for metagenomic binning, comparative biology and taxonomic classification.</title>
        <authorList>
            <person name="Goeker M."/>
        </authorList>
    </citation>
    <scope>NUCLEOTIDE SEQUENCE [LARGE SCALE GENOMIC DNA]</scope>
    <source>
        <strain evidence="9 10">DSM 17253</strain>
    </source>
</reference>
<protein>
    <submittedName>
        <fullName evidence="9">Surface polysaccharide O-acyltransferase-like enzyme</fullName>
    </submittedName>
</protein>
<evidence type="ECO:0000256" key="3">
    <source>
        <dbReference type="ARBA" id="ARBA00022475"/>
    </source>
</evidence>
<evidence type="ECO:0000259" key="8">
    <source>
        <dbReference type="Pfam" id="PF01757"/>
    </source>
</evidence>
<feature type="transmembrane region" description="Helical" evidence="7">
    <location>
        <begin position="239"/>
        <end position="258"/>
    </location>
</feature>
<comment type="subcellular location">
    <subcellularLocation>
        <location evidence="1">Cell membrane</location>
        <topology evidence="1">Multi-pass membrane protein</topology>
    </subcellularLocation>
</comment>
<dbReference type="Proteomes" id="UP001549098">
    <property type="component" value="Unassembled WGS sequence"/>
</dbReference>
<feature type="transmembrane region" description="Helical" evidence="7">
    <location>
        <begin position="85"/>
        <end position="103"/>
    </location>
</feature>
<organism evidence="9 10">
    <name type="scientific">Paenibacillus favisporus</name>
    <dbReference type="NCBI Taxonomy" id="221028"/>
    <lineage>
        <taxon>Bacteria</taxon>
        <taxon>Bacillati</taxon>
        <taxon>Bacillota</taxon>
        <taxon>Bacilli</taxon>
        <taxon>Bacillales</taxon>
        <taxon>Paenibacillaceae</taxon>
        <taxon>Paenibacillus</taxon>
    </lineage>
</organism>